<reference evidence="2" key="1">
    <citation type="journal article" date="2007" name="PLoS ONE">
        <title>The first genome sequence of an elite grapevine cultivar (Pinot noir Vitis vinifera L.): coping with a highly heterozygous genome.</title>
        <authorList>
            <person name="Velasco R."/>
            <person name="Zharkikh A."/>
            <person name="Troggio M."/>
            <person name="Cartwright D.A."/>
            <person name="Cestaro A."/>
            <person name="Pruss D."/>
            <person name="Pindo M."/>
            <person name="FitzGerald L.M."/>
            <person name="Vezzulli S."/>
            <person name="Reid J."/>
            <person name="Malacarne G."/>
            <person name="Iliev D."/>
            <person name="Coppola G."/>
            <person name="Wardell B."/>
            <person name="Micheletti D."/>
            <person name="Macalma T."/>
            <person name="Facci M."/>
            <person name="Mitchell J.T."/>
            <person name="Perazzolli M."/>
            <person name="Eldredge G."/>
            <person name="Gatto P."/>
            <person name="Oyzerski R."/>
            <person name="Moretto M."/>
            <person name="Gutin N."/>
            <person name="Stefanini M."/>
            <person name="Chen Y."/>
            <person name="Segala C."/>
            <person name="Davenport C."/>
            <person name="Dematte L."/>
            <person name="Mraz A."/>
            <person name="Battilana J."/>
            <person name="Stormo K."/>
            <person name="Costa F."/>
            <person name="Tao Q."/>
            <person name="Si-Ammour A."/>
            <person name="Harkins T."/>
            <person name="Lackey A."/>
            <person name="Perbost C."/>
            <person name="Taillon B."/>
            <person name="Stella A."/>
            <person name="Solovyev V."/>
            <person name="Fawcett J.A."/>
            <person name="Sterck L."/>
            <person name="Vandepoele K."/>
            <person name="Grando S.M."/>
            <person name="Toppo S."/>
            <person name="Moser C."/>
            <person name="Lanchbury J."/>
            <person name="Bogden R."/>
            <person name="Skolnick M."/>
            <person name="Sgaramella V."/>
            <person name="Bhatnagar S.K."/>
            <person name="Fontana P."/>
            <person name="Gutin A."/>
            <person name="Van de Peer Y."/>
            <person name="Salamini F."/>
            <person name="Viola R."/>
        </authorList>
    </citation>
    <scope>NUCLEOTIDE SEQUENCE</scope>
</reference>
<evidence type="ECO:0000313" key="2">
    <source>
        <dbReference type="EMBL" id="CAN74641.1"/>
    </source>
</evidence>
<organism evidence="2">
    <name type="scientific">Vitis vinifera</name>
    <name type="common">Grape</name>
    <dbReference type="NCBI Taxonomy" id="29760"/>
    <lineage>
        <taxon>Eukaryota</taxon>
        <taxon>Viridiplantae</taxon>
        <taxon>Streptophyta</taxon>
        <taxon>Embryophyta</taxon>
        <taxon>Tracheophyta</taxon>
        <taxon>Spermatophyta</taxon>
        <taxon>Magnoliopsida</taxon>
        <taxon>eudicotyledons</taxon>
        <taxon>Gunneridae</taxon>
        <taxon>Pentapetalae</taxon>
        <taxon>rosids</taxon>
        <taxon>Vitales</taxon>
        <taxon>Vitaceae</taxon>
        <taxon>Viteae</taxon>
        <taxon>Vitis</taxon>
    </lineage>
</organism>
<gene>
    <name evidence="2" type="ORF">VITISV_020694</name>
</gene>
<feature type="region of interest" description="Disordered" evidence="1">
    <location>
        <begin position="1"/>
        <end position="29"/>
    </location>
</feature>
<proteinExistence type="predicted"/>
<accession>A5BIQ3</accession>
<evidence type="ECO:0000256" key="1">
    <source>
        <dbReference type="SAM" id="MobiDB-lite"/>
    </source>
</evidence>
<name>A5BIQ3_VITVI</name>
<feature type="compositionally biased region" description="Basic and acidic residues" evidence="1">
    <location>
        <begin position="1"/>
        <end position="12"/>
    </location>
</feature>
<sequence>MEYHQQRLKTGDFKGISQKGEDERSKFRKVPKSTLRNFARCSSWCEMAKFRTNEENPLAKWGGPAIIDRLRTSARCEGPGIVDAGGDGGALEDSPGPEILVLLGGRLLTGGGTGALEDPDDRLVPYPC</sequence>
<dbReference type="EMBL" id="AM460814">
    <property type="protein sequence ID" value="CAN74641.1"/>
    <property type="molecule type" value="Genomic_DNA"/>
</dbReference>
<dbReference type="AlphaFoldDB" id="A5BIQ3"/>
<protein>
    <submittedName>
        <fullName evidence="2">Uncharacterized protein</fullName>
    </submittedName>
</protein>